<evidence type="ECO:0000256" key="3">
    <source>
        <dbReference type="ARBA" id="ARBA00022692"/>
    </source>
</evidence>
<keyword evidence="4 6" id="KW-1133">Transmembrane helix</keyword>
<dbReference type="STRING" id="307972.A0A2G8K744"/>
<dbReference type="PIRSF" id="PIRSF002419">
    <property type="entry name" value="Tetraspanin"/>
    <property type="match status" value="1"/>
</dbReference>
<evidence type="ECO:0000256" key="5">
    <source>
        <dbReference type="ARBA" id="ARBA00023136"/>
    </source>
</evidence>
<comment type="similarity">
    <text evidence="2 6">Belongs to the tetraspanin (TM4SF) family.</text>
</comment>
<dbReference type="Proteomes" id="UP000230750">
    <property type="component" value="Unassembled WGS sequence"/>
</dbReference>
<reference evidence="7 8" key="1">
    <citation type="journal article" date="2017" name="PLoS Biol.">
        <title>The sea cucumber genome provides insights into morphological evolution and visceral regeneration.</title>
        <authorList>
            <person name="Zhang X."/>
            <person name="Sun L."/>
            <person name="Yuan J."/>
            <person name="Sun Y."/>
            <person name="Gao Y."/>
            <person name="Zhang L."/>
            <person name="Li S."/>
            <person name="Dai H."/>
            <person name="Hamel J.F."/>
            <person name="Liu C."/>
            <person name="Yu Y."/>
            <person name="Liu S."/>
            <person name="Lin W."/>
            <person name="Guo K."/>
            <person name="Jin S."/>
            <person name="Xu P."/>
            <person name="Storey K.B."/>
            <person name="Huan P."/>
            <person name="Zhang T."/>
            <person name="Zhou Y."/>
            <person name="Zhang J."/>
            <person name="Lin C."/>
            <person name="Li X."/>
            <person name="Xing L."/>
            <person name="Huo D."/>
            <person name="Sun M."/>
            <person name="Wang L."/>
            <person name="Mercier A."/>
            <person name="Li F."/>
            <person name="Yang H."/>
            <person name="Xiang J."/>
        </authorList>
    </citation>
    <scope>NUCLEOTIDE SEQUENCE [LARGE SCALE GENOMIC DNA]</scope>
    <source>
        <strain evidence="7">Shaxun</strain>
        <tissue evidence="7">Muscle</tissue>
    </source>
</reference>
<dbReference type="SUPFAM" id="SSF48652">
    <property type="entry name" value="Tetraspanin"/>
    <property type="match status" value="1"/>
</dbReference>
<dbReference type="InterPro" id="IPR008952">
    <property type="entry name" value="Tetraspanin_EC2_sf"/>
</dbReference>
<evidence type="ECO:0000256" key="6">
    <source>
        <dbReference type="RuleBase" id="RU361218"/>
    </source>
</evidence>
<keyword evidence="3 6" id="KW-0812">Transmembrane</keyword>
<feature type="transmembrane region" description="Helical" evidence="6">
    <location>
        <begin position="154"/>
        <end position="178"/>
    </location>
</feature>
<feature type="transmembrane region" description="Helical" evidence="6">
    <location>
        <begin position="20"/>
        <end position="40"/>
    </location>
</feature>
<sequence>MSVRSSKFAELFSEDYISTVAYMMIGIGAFLFIVGFSGCCGAKRESSFWLNIYFILMLAIIIVEVAAGIMAFVYSSQMEEFMRIGMNQTIATNYGYYDSATEVVDTLQENFECCGANSYKDYTYSAYMQESIGRAVPISCWCVSVSIDTAKSNVVALGAVCLAVLAVEVAAMIFACCLKDAVSG</sequence>
<dbReference type="PANTHER" id="PTHR19282">
    <property type="entry name" value="TETRASPANIN"/>
    <property type="match status" value="1"/>
</dbReference>
<dbReference type="Gene3D" id="1.10.1450.10">
    <property type="entry name" value="Tetraspanin"/>
    <property type="match status" value="1"/>
</dbReference>
<organism evidence="7 8">
    <name type="scientific">Stichopus japonicus</name>
    <name type="common">Sea cucumber</name>
    <dbReference type="NCBI Taxonomy" id="307972"/>
    <lineage>
        <taxon>Eukaryota</taxon>
        <taxon>Metazoa</taxon>
        <taxon>Echinodermata</taxon>
        <taxon>Eleutherozoa</taxon>
        <taxon>Echinozoa</taxon>
        <taxon>Holothuroidea</taxon>
        <taxon>Aspidochirotacea</taxon>
        <taxon>Aspidochirotida</taxon>
        <taxon>Stichopodidae</taxon>
        <taxon>Apostichopus</taxon>
    </lineage>
</organism>
<name>A0A2G8K744_STIJA</name>
<accession>A0A2G8K744</accession>
<dbReference type="GO" id="GO:0005886">
    <property type="term" value="C:plasma membrane"/>
    <property type="evidence" value="ECO:0007669"/>
    <property type="project" value="TreeGrafter"/>
</dbReference>
<comment type="caution">
    <text evidence="6">Lacks conserved residue(s) required for the propagation of feature annotation.</text>
</comment>
<gene>
    <name evidence="7" type="ORF">BSL78_19374</name>
</gene>
<comment type="caution">
    <text evidence="7">The sequence shown here is derived from an EMBL/GenBank/DDBJ whole genome shotgun (WGS) entry which is preliminary data.</text>
</comment>
<protein>
    <recommendedName>
        <fullName evidence="6">Tetraspanin</fullName>
    </recommendedName>
</protein>
<dbReference type="InterPro" id="IPR000301">
    <property type="entry name" value="Tetraspanin_animals"/>
</dbReference>
<comment type="subcellular location">
    <subcellularLocation>
        <location evidence="1 6">Membrane</location>
        <topology evidence="1 6">Multi-pass membrane protein</topology>
    </subcellularLocation>
</comment>
<evidence type="ECO:0000256" key="2">
    <source>
        <dbReference type="ARBA" id="ARBA00006840"/>
    </source>
</evidence>
<dbReference type="AlphaFoldDB" id="A0A2G8K744"/>
<dbReference type="OrthoDB" id="438211at2759"/>
<keyword evidence="8" id="KW-1185">Reference proteome</keyword>
<dbReference type="EMBL" id="MRZV01000826">
    <property type="protein sequence ID" value="PIK43775.1"/>
    <property type="molecule type" value="Genomic_DNA"/>
</dbReference>
<dbReference type="PRINTS" id="PR00259">
    <property type="entry name" value="TMFOUR"/>
</dbReference>
<proteinExistence type="inferred from homology"/>
<evidence type="ECO:0000313" key="7">
    <source>
        <dbReference type="EMBL" id="PIK43775.1"/>
    </source>
</evidence>
<dbReference type="InterPro" id="IPR018499">
    <property type="entry name" value="Tetraspanin/Peripherin"/>
</dbReference>
<dbReference type="Pfam" id="PF00335">
    <property type="entry name" value="Tetraspanin"/>
    <property type="match status" value="1"/>
</dbReference>
<dbReference type="PANTHER" id="PTHR19282:SF519">
    <property type="entry name" value="TETRASPANIN"/>
    <property type="match status" value="1"/>
</dbReference>
<keyword evidence="5 6" id="KW-0472">Membrane</keyword>
<feature type="transmembrane region" description="Helical" evidence="6">
    <location>
        <begin position="52"/>
        <end position="74"/>
    </location>
</feature>
<evidence type="ECO:0000256" key="1">
    <source>
        <dbReference type="ARBA" id="ARBA00004141"/>
    </source>
</evidence>
<evidence type="ECO:0000313" key="8">
    <source>
        <dbReference type="Proteomes" id="UP000230750"/>
    </source>
</evidence>
<evidence type="ECO:0000256" key="4">
    <source>
        <dbReference type="ARBA" id="ARBA00022989"/>
    </source>
</evidence>